<keyword evidence="2" id="KW-1185">Reference proteome</keyword>
<accession>A0ACC1D172</accession>
<organism evidence="1 2">
    <name type="scientific">Dendrolimus kikuchii</name>
    <dbReference type="NCBI Taxonomy" id="765133"/>
    <lineage>
        <taxon>Eukaryota</taxon>
        <taxon>Metazoa</taxon>
        <taxon>Ecdysozoa</taxon>
        <taxon>Arthropoda</taxon>
        <taxon>Hexapoda</taxon>
        <taxon>Insecta</taxon>
        <taxon>Pterygota</taxon>
        <taxon>Neoptera</taxon>
        <taxon>Endopterygota</taxon>
        <taxon>Lepidoptera</taxon>
        <taxon>Glossata</taxon>
        <taxon>Ditrysia</taxon>
        <taxon>Bombycoidea</taxon>
        <taxon>Lasiocampidae</taxon>
        <taxon>Dendrolimus</taxon>
    </lineage>
</organism>
<name>A0ACC1D172_9NEOP</name>
<reference evidence="1 2" key="1">
    <citation type="journal article" date="2021" name="Front. Genet.">
        <title>Chromosome-Level Genome Assembly Reveals Significant Gene Expansion in the Toll and IMD Signaling Pathways of Dendrolimus kikuchii.</title>
        <authorList>
            <person name="Zhou J."/>
            <person name="Wu P."/>
            <person name="Xiong Z."/>
            <person name="Liu N."/>
            <person name="Zhao N."/>
            <person name="Ji M."/>
            <person name="Qiu Y."/>
            <person name="Yang B."/>
        </authorList>
    </citation>
    <scope>NUCLEOTIDE SEQUENCE [LARGE SCALE GENOMIC DNA]</scope>
    <source>
        <strain evidence="1">Ann1</strain>
    </source>
</reference>
<proteinExistence type="predicted"/>
<comment type="caution">
    <text evidence="1">The sequence shown here is derived from an EMBL/GenBank/DDBJ whole genome shotgun (WGS) entry which is preliminary data.</text>
</comment>
<dbReference type="Proteomes" id="UP000824533">
    <property type="component" value="Linkage Group LG11"/>
</dbReference>
<evidence type="ECO:0000313" key="1">
    <source>
        <dbReference type="EMBL" id="KAJ0177683.1"/>
    </source>
</evidence>
<dbReference type="EMBL" id="CM034397">
    <property type="protein sequence ID" value="KAJ0177683.1"/>
    <property type="molecule type" value="Genomic_DNA"/>
</dbReference>
<protein>
    <submittedName>
        <fullName evidence="1">Uncharacterized protein</fullName>
    </submittedName>
</protein>
<sequence length="138" mass="15400">MNASCGFTYGDSSYMFQLGTLTRETDPISTRQFTKPASHRLHSETMSRVYTFFLILCLTIIGQYANGNSIRNVENVSTKDIPVTKDEGTALNESNRLETPVDVEETPVKTCAPIGEFCVYHTDCCTKSCLGYMRKCVS</sequence>
<gene>
    <name evidence="1" type="ORF">K1T71_006556</name>
</gene>
<evidence type="ECO:0000313" key="2">
    <source>
        <dbReference type="Proteomes" id="UP000824533"/>
    </source>
</evidence>